<dbReference type="InterPro" id="IPR001672">
    <property type="entry name" value="G6P_Isomerase"/>
</dbReference>
<keyword evidence="4" id="KW-0413">Isomerase</keyword>
<gene>
    <name evidence="5" type="ORF">METZ01_LOCUS111025</name>
</gene>
<dbReference type="AlphaFoldDB" id="A0A381X0Y3"/>
<keyword evidence="1" id="KW-0312">Gluconeogenesis</keyword>
<dbReference type="FunFam" id="3.40.50.10490:FF:000016">
    <property type="entry name" value="Glucose-6-phosphate isomerase"/>
    <property type="match status" value="1"/>
</dbReference>
<dbReference type="PRINTS" id="PR00662">
    <property type="entry name" value="G6PISOMERASE"/>
</dbReference>
<dbReference type="PANTHER" id="PTHR11469">
    <property type="entry name" value="GLUCOSE-6-PHOSPHATE ISOMERASE"/>
    <property type="match status" value="1"/>
</dbReference>
<dbReference type="GO" id="GO:0051156">
    <property type="term" value="P:glucose 6-phosphate metabolic process"/>
    <property type="evidence" value="ECO:0007669"/>
    <property type="project" value="TreeGrafter"/>
</dbReference>
<dbReference type="GO" id="GO:0097367">
    <property type="term" value="F:carbohydrate derivative binding"/>
    <property type="evidence" value="ECO:0007669"/>
    <property type="project" value="InterPro"/>
</dbReference>
<dbReference type="InterPro" id="IPR046348">
    <property type="entry name" value="SIS_dom_sf"/>
</dbReference>
<evidence type="ECO:0000256" key="1">
    <source>
        <dbReference type="ARBA" id="ARBA00022432"/>
    </source>
</evidence>
<evidence type="ECO:0000256" key="3">
    <source>
        <dbReference type="ARBA" id="ARBA00023152"/>
    </source>
</evidence>
<accession>A0A381X0Y3</accession>
<dbReference type="Pfam" id="PF00342">
    <property type="entry name" value="PGI"/>
    <property type="match status" value="1"/>
</dbReference>
<dbReference type="PANTHER" id="PTHR11469:SF1">
    <property type="entry name" value="GLUCOSE-6-PHOSPHATE ISOMERASE"/>
    <property type="match status" value="1"/>
</dbReference>
<dbReference type="GO" id="GO:0006094">
    <property type="term" value="P:gluconeogenesis"/>
    <property type="evidence" value="ECO:0007669"/>
    <property type="project" value="UniProtKB-KW"/>
</dbReference>
<dbReference type="Gene3D" id="3.40.50.10490">
    <property type="entry name" value="Glucose-6-phosphate isomerase like protein, domain 1"/>
    <property type="match status" value="2"/>
</dbReference>
<dbReference type="GO" id="GO:0006096">
    <property type="term" value="P:glycolytic process"/>
    <property type="evidence" value="ECO:0007669"/>
    <property type="project" value="UniProtKB-KW"/>
</dbReference>
<dbReference type="EMBL" id="UINC01013469">
    <property type="protein sequence ID" value="SVA58171.1"/>
    <property type="molecule type" value="Genomic_DNA"/>
</dbReference>
<proteinExistence type="inferred from homology"/>
<dbReference type="HAMAP" id="MF_00473">
    <property type="entry name" value="G6P_isomerase"/>
    <property type="match status" value="1"/>
</dbReference>
<dbReference type="GO" id="GO:0048029">
    <property type="term" value="F:monosaccharide binding"/>
    <property type="evidence" value="ECO:0007669"/>
    <property type="project" value="TreeGrafter"/>
</dbReference>
<dbReference type="GO" id="GO:0004347">
    <property type="term" value="F:glucose-6-phosphate isomerase activity"/>
    <property type="evidence" value="ECO:0007669"/>
    <property type="project" value="InterPro"/>
</dbReference>
<dbReference type="InterPro" id="IPR035476">
    <property type="entry name" value="SIS_PGI_1"/>
</dbReference>
<dbReference type="CDD" id="cd05015">
    <property type="entry name" value="SIS_PGI_1"/>
    <property type="match status" value="1"/>
</dbReference>
<name>A0A381X0Y3_9ZZZZ</name>
<dbReference type="SUPFAM" id="SSF53697">
    <property type="entry name" value="SIS domain"/>
    <property type="match status" value="1"/>
</dbReference>
<keyword evidence="3" id="KW-0324">Glycolysis</keyword>
<protein>
    <submittedName>
        <fullName evidence="5">Uncharacterized protein</fullName>
    </submittedName>
</protein>
<organism evidence="5">
    <name type="scientific">marine metagenome</name>
    <dbReference type="NCBI Taxonomy" id="408172"/>
    <lineage>
        <taxon>unclassified sequences</taxon>
        <taxon>metagenomes</taxon>
        <taxon>ecological metagenomes</taxon>
    </lineage>
</organism>
<reference evidence="5" key="1">
    <citation type="submission" date="2018-05" db="EMBL/GenBank/DDBJ databases">
        <authorList>
            <person name="Lanie J.A."/>
            <person name="Ng W.-L."/>
            <person name="Kazmierczak K.M."/>
            <person name="Andrzejewski T.M."/>
            <person name="Davidsen T.M."/>
            <person name="Wayne K.J."/>
            <person name="Tettelin H."/>
            <person name="Glass J.I."/>
            <person name="Rusch D."/>
            <person name="Podicherti R."/>
            <person name="Tsui H.-C.T."/>
            <person name="Winkler M.E."/>
        </authorList>
    </citation>
    <scope>NUCLEOTIDE SEQUENCE</scope>
</reference>
<sequence>MMDICFNDDNAKQFISSREIDSLQKNVNHLHADLENKTGQGSDCLGWLHLPSQTPSSLFDSIQSTQNEIREQCDAFVCIGIGGSYLGARAATSFLSSATNKKNTPKIYFAGNTMCSDYHAELLRVLEDREVCVNLISKSGTTLESAIAFRLLRSFMEKKYGKEGASRRIIVTTGSQKNVINDLAKEEGYRSFYIPDDVGGRFSVLTLAGLLPIAIAGIDIRALMDGALLAEKELTKSSDLSINTAYLYAVYRHLLFQKGKSIELMAAFHSSFEYVLEWWKQLAGESEGKKGKGIFPSSAHYTTDLHSLGQRVQGGTRNLFETFLLIEKSSKVIEIERTNCNRDGLAYLEGKSLDFINEKAYKGSASAHLEGGVPNLAITLKERSPHHLGQLFYFFERAVAMTGYLSGVNPFDQPGVEFYKKKMFSLLNKPNIKKGK</sequence>
<evidence type="ECO:0000313" key="5">
    <source>
        <dbReference type="EMBL" id="SVA58171.1"/>
    </source>
</evidence>
<dbReference type="NCBIfam" id="NF010697">
    <property type="entry name" value="PRK14097.1"/>
    <property type="match status" value="1"/>
</dbReference>
<evidence type="ECO:0000256" key="4">
    <source>
        <dbReference type="ARBA" id="ARBA00023235"/>
    </source>
</evidence>
<dbReference type="GO" id="GO:0005829">
    <property type="term" value="C:cytosol"/>
    <property type="evidence" value="ECO:0007669"/>
    <property type="project" value="TreeGrafter"/>
</dbReference>
<dbReference type="CDD" id="cd05016">
    <property type="entry name" value="SIS_PGI_2"/>
    <property type="match status" value="1"/>
</dbReference>
<evidence type="ECO:0000256" key="2">
    <source>
        <dbReference type="ARBA" id="ARBA00022490"/>
    </source>
</evidence>
<dbReference type="PROSITE" id="PS51463">
    <property type="entry name" value="P_GLUCOSE_ISOMERASE_3"/>
    <property type="match status" value="1"/>
</dbReference>
<dbReference type="InterPro" id="IPR035482">
    <property type="entry name" value="SIS_PGI_2"/>
</dbReference>
<keyword evidence="2" id="KW-0963">Cytoplasm</keyword>